<dbReference type="NCBIfam" id="NF002153">
    <property type="entry name" value="PRK00984.1-2"/>
    <property type="match status" value="1"/>
</dbReference>
<dbReference type="PROSITE" id="PS01268">
    <property type="entry name" value="UPF0024"/>
    <property type="match status" value="1"/>
</dbReference>
<name>A0A318EI38_9GAMM</name>
<dbReference type="InterPro" id="IPR043165">
    <property type="entry name" value="TruD_insert_sf"/>
</dbReference>
<dbReference type="PROSITE" id="PS50984">
    <property type="entry name" value="TRUD"/>
    <property type="match status" value="1"/>
</dbReference>
<comment type="catalytic activity">
    <reaction evidence="4">
        <text>uridine(13) in tRNA = pseudouridine(13) in tRNA</text>
        <dbReference type="Rhea" id="RHEA:42540"/>
        <dbReference type="Rhea" id="RHEA-COMP:10105"/>
        <dbReference type="Rhea" id="RHEA-COMP:10106"/>
        <dbReference type="ChEBI" id="CHEBI:65314"/>
        <dbReference type="ChEBI" id="CHEBI:65315"/>
        <dbReference type="EC" id="5.4.99.27"/>
    </reaction>
</comment>
<comment type="caution">
    <text evidence="6">The sequence shown here is derived from an EMBL/GenBank/DDBJ whole genome shotgun (WGS) entry which is preliminary data.</text>
</comment>
<dbReference type="CDD" id="cd02575">
    <property type="entry name" value="PseudoU_synth_EcTruD"/>
    <property type="match status" value="1"/>
</dbReference>
<dbReference type="Pfam" id="PF01142">
    <property type="entry name" value="TruD"/>
    <property type="match status" value="2"/>
</dbReference>
<evidence type="ECO:0000256" key="4">
    <source>
        <dbReference type="HAMAP-Rule" id="MF_01082"/>
    </source>
</evidence>
<keyword evidence="2 4" id="KW-0819">tRNA processing</keyword>
<sequence length="342" mass="37538">MIALPHAHGGPPLRARMRVAPEDFVVDELQDITPDGEGEHAWLVVRKRGANTDWVARELARFAGVAPMDVGYAGLKDRHAVTTQAFSVYLPGRASPDWQQLGLEGVDVVAHSRHGRKLKRGALRGNRFRITLRDAAGDRASAADVLASIVARGVPNYFGEQRFGLGGANVERAERMFAGQRVDRKLRSLLLSAARSQLFNAVLAERVRRACWDRGLAGEVWSLAGSRSWFGPEPSSAVLDARLASADIHPSGPLWGRGALPCADEARDLEEAVCAAYETLRTGLERAGLEQERRALRLMPQALRWDWLEEDALRLEFELPPGAYATVVLREVADWTEANAAA</sequence>
<evidence type="ECO:0000256" key="2">
    <source>
        <dbReference type="ARBA" id="ARBA00022694"/>
    </source>
</evidence>
<dbReference type="HAMAP" id="MF_01082">
    <property type="entry name" value="TruD"/>
    <property type="match status" value="1"/>
</dbReference>
<dbReference type="InterPro" id="IPR001656">
    <property type="entry name" value="PsdUridine_synth_TruD"/>
</dbReference>
<dbReference type="GO" id="GO:0003723">
    <property type="term" value="F:RNA binding"/>
    <property type="evidence" value="ECO:0007669"/>
    <property type="project" value="InterPro"/>
</dbReference>
<dbReference type="InterPro" id="IPR020103">
    <property type="entry name" value="PsdUridine_synth_cat_dom_sf"/>
</dbReference>
<comment type="function">
    <text evidence="4">Responsible for synthesis of pseudouridine from uracil-13 in transfer RNAs.</text>
</comment>
<dbReference type="GO" id="GO:0031119">
    <property type="term" value="P:tRNA pseudouridine synthesis"/>
    <property type="evidence" value="ECO:0007669"/>
    <property type="project" value="UniProtKB-UniRule"/>
</dbReference>
<dbReference type="EMBL" id="QICN01000002">
    <property type="protein sequence ID" value="PXV70515.1"/>
    <property type="molecule type" value="Genomic_DNA"/>
</dbReference>
<dbReference type="RefSeq" id="WP_110264170.1">
    <property type="nucleotide sequence ID" value="NZ_CAWNXA010000002.1"/>
</dbReference>
<evidence type="ECO:0000313" key="6">
    <source>
        <dbReference type="EMBL" id="PXV70515.1"/>
    </source>
</evidence>
<reference evidence="6 7" key="1">
    <citation type="submission" date="2018-04" db="EMBL/GenBank/DDBJ databases">
        <title>Genomic Encyclopedia of Type Strains, Phase IV (KMG-IV): sequencing the most valuable type-strain genomes for metagenomic binning, comparative biology and taxonomic classification.</title>
        <authorList>
            <person name="Goeker M."/>
        </authorList>
    </citation>
    <scope>NUCLEOTIDE SEQUENCE [LARGE SCALE GENOMIC DNA]</scope>
    <source>
        <strain evidence="6 7">DSM 104150</strain>
    </source>
</reference>
<dbReference type="InterPro" id="IPR042214">
    <property type="entry name" value="TruD_catalytic"/>
</dbReference>
<comment type="similarity">
    <text evidence="1 4">Belongs to the pseudouridine synthase TruD family.</text>
</comment>
<evidence type="ECO:0000256" key="3">
    <source>
        <dbReference type="ARBA" id="ARBA00023235"/>
    </source>
</evidence>
<dbReference type="GO" id="GO:0005829">
    <property type="term" value="C:cytosol"/>
    <property type="evidence" value="ECO:0007669"/>
    <property type="project" value="TreeGrafter"/>
</dbReference>
<keyword evidence="3 4" id="KW-0413">Isomerase</keyword>
<accession>A0A318EI38</accession>
<dbReference type="OrthoDB" id="1550679at2"/>
<feature type="domain" description="TRUD" evidence="5">
    <location>
        <begin position="153"/>
        <end position="298"/>
    </location>
</feature>
<proteinExistence type="inferred from homology"/>
<dbReference type="PANTHER" id="PTHR47811">
    <property type="entry name" value="TRNA PSEUDOURIDINE SYNTHASE D"/>
    <property type="match status" value="1"/>
</dbReference>
<dbReference type="InterPro" id="IPR011760">
    <property type="entry name" value="PsdUridine_synth_TruD_insert"/>
</dbReference>
<dbReference type="InterPro" id="IPR050170">
    <property type="entry name" value="TruD_pseudoU_synthase"/>
</dbReference>
<dbReference type="Gene3D" id="3.30.2350.20">
    <property type="entry name" value="TruD, catalytic domain"/>
    <property type="match status" value="1"/>
</dbReference>
<feature type="active site" description="Nucleophile" evidence="4">
    <location>
        <position position="77"/>
    </location>
</feature>
<dbReference type="PANTHER" id="PTHR47811:SF1">
    <property type="entry name" value="TRNA PSEUDOURIDINE SYNTHASE D"/>
    <property type="match status" value="1"/>
</dbReference>
<protein>
    <recommendedName>
        <fullName evidence="4">tRNA pseudouridine synthase D</fullName>
        <ecNumber evidence="4">5.4.99.27</ecNumber>
    </recommendedName>
    <alternativeName>
        <fullName evidence="4">tRNA pseudouridine(13) synthase</fullName>
    </alternativeName>
    <alternativeName>
        <fullName evidence="4">tRNA pseudouridylate synthase D</fullName>
    </alternativeName>
    <alternativeName>
        <fullName evidence="4">tRNA-uridine isomerase D</fullName>
    </alternativeName>
</protein>
<organism evidence="6 7">
    <name type="scientific">Sinimarinibacterium flocculans</name>
    <dbReference type="NCBI Taxonomy" id="985250"/>
    <lineage>
        <taxon>Bacteria</taxon>
        <taxon>Pseudomonadati</taxon>
        <taxon>Pseudomonadota</taxon>
        <taxon>Gammaproteobacteria</taxon>
        <taxon>Nevskiales</taxon>
        <taxon>Nevskiaceae</taxon>
        <taxon>Sinimarinibacterium</taxon>
    </lineage>
</organism>
<dbReference type="InterPro" id="IPR020119">
    <property type="entry name" value="PsdUridine_synth_TruD_CS"/>
</dbReference>
<dbReference type="SUPFAM" id="SSF55120">
    <property type="entry name" value="Pseudouridine synthase"/>
    <property type="match status" value="1"/>
</dbReference>
<keyword evidence="7" id="KW-1185">Reference proteome</keyword>
<gene>
    <name evidence="4" type="primary">truD</name>
    <name evidence="6" type="ORF">C8D93_102374</name>
</gene>
<dbReference type="Gene3D" id="3.30.2340.10">
    <property type="entry name" value="TruD, insertion domain"/>
    <property type="match status" value="1"/>
</dbReference>
<dbReference type="Proteomes" id="UP000248330">
    <property type="component" value="Unassembled WGS sequence"/>
</dbReference>
<evidence type="ECO:0000259" key="5">
    <source>
        <dbReference type="PROSITE" id="PS50984"/>
    </source>
</evidence>
<dbReference type="EC" id="5.4.99.27" evidence="4"/>
<dbReference type="GO" id="GO:0160150">
    <property type="term" value="F:tRNA pseudouridine(13) synthase activity"/>
    <property type="evidence" value="ECO:0007669"/>
    <property type="project" value="UniProtKB-EC"/>
</dbReference>
<evidence type="ECO:0000256" key="1">
    <source>
        <dbReference type="ARBA" id="ARBA00007953"/>
    </source>
</evidence>
<dbReference type="AlphaFoldDB" id="A0A318EI38"/>
<evidence type="ECO:0000313" key="7">
    <source>
        <dbReference type="Proteomes" id="UP000248330"/>
    </source>
</evidence>